<proteinExistence type="predicted"/>
<dbReference type="EMBL" id="SDIK01000017">
    <property type="protein sequence ID" value="TXJ62871.1"/>
    <property type="molecule type" value="Genomic_DNA"/>
</dbReference>
<dbReference type="InterPro" id="IPR008964">
    <property type="entry name" value="Invasin/intimin_cell_adhesion"/>
</dbReference>
<organism evidence="2 3">
    <name type="scientific">Prevotella brunnea</name>
    <dbReference type="NCBI Taxonomy" id="2508867"/>
    <lineage>
        <taxon>Bacteria</taxon>
        <taxon>Pseudomonadati</taxon>
        <taxon>Bacteroidota</taxon>
        <taxon>Bacteroidia</taxon>
        <taxon>Bacteroidales</taxon>
        <taxon>Prevotellaceae</taxon>
        <taxon>Prevotella</taxon>
    </lineage>
</organism>
<name>A0A5C8GLA5_9BACT</name>
<dbReference type="Pfam" id="PF02368">
    <property type="entry name" value="Big_2"/>
    <property type="match status" value="2"/>
</dbReference>
<protein>
    <recommendedName>
        <fullName evidence="1">BIG2 domain-containing protein</fullName>
    </recommendedName>
</protein>
<reference evidence="3" key="1">
    <citation type="submission" date="2019-05" db="EMBL/GenBank/DDBJ databases">
        <title>Prevotella brunnea sp. nov., isolated from a wound of a patient.</title>
        <authorList>
            <person name="Buhl M."/>
        </authorList>
    </citation>
    <scope>NUCLEOTIDE SEQUENCE [LARGE SCALE GENOMIC DNA]</scope>
    <source>
        <strain evidence="3">A2672</strain>
    </source>
</reference>
<evidence type="ECO:0000313" key="3">
    <source>
        <dbReference type="Proteomes" id="UP000321612"/>
    </source>
</evidence>
<feature type="domain" description="BIG2" evidence="1">
    <location>
        <begin position="266"/>
        <end position="346"/>
    </location>
</feature>
<dbReference type="AlphaFoldDB" id="A0A5C8GLA5"/>
<gene>
    <name evidence="2" type="ORF">ETF27_02535</name>
</gene>
<dbReference type="SUPFAM" id="SSF49373">
    <property type="entry name" value="Invasin/intimin cell-adhesion fragments"/>
    <property type="match status" value="2"/>
</dbReference>
<dbReference type="InterPro" id="IPR003343">
    <property type="entry name" value="Big_2"/>
</dbReference>
<evidence type="ECO:0000259" key="1">
    <source>
        <dbReference type="SMART" id="SM00635"/>
    </source>
</evidence>
<dbReference type="Gene3D" id="2.60.40.1080">
    <property type="match status" value="2"/>
</dbReference>
<sequence>MNILTLTHIIMNKLLRFLSIFLLSAVFSSVSAETYEFQFNAQMFTGTGETKDLKGKNWTLTTNATSMRYSTYSGLNLSFYGQGGLNVKLSTSDFAGTITKVKVNVGGSSSAKASVKVGGSALGTEQTLSYSSADYTFEGSASGELELNFTNTYGSVFIKSITVEYDASGKKPAGLKFESSEIKAILKQPFTEPKLTNPNNLTVTYSSTNPAVAEVDANTGKVTLKAVGTTMIQASSEETETFGPGSASYTLNVQDGKEKTSIWTRPYTSYSKPLEMTVGEKKTVIGIVNNSSYKEVPGLEEFITYSSSKPEVASVDEHTGKVTALQEGEATITINFAGNDFYQPSSRTYNVVVHPLETLELTVTEAGYATISSEKVLDFTSLPELKLYTITETKDNKATTREFRYTTLKANNGLLVQAAPGTYQIPISISEVGYEPVGNLLKAVANTDVTADGTQYVLSNVDGVVGFRQVVTGDKIKKNTAYLDVAGGAAKTFVLDGEATGINLPNVETPSADGIMYNLSGQRVSKNYKGIVIINGKKVIRK</sequence>
<keyword evidence="3" id="KW-1185">Reference proteome</keyword>
<evidence type="ECO:0000313" key="2">
    <source>
        <dbReference type="EMBL" id="TXJ62871.1"/>
    </source>
</evidence>
<comment type="caution">
    <text evidence="2">The sequence shown here is derived from an EMBL/GenBank/DDBJ whole genome shotgun (WGS) entry which is preliminary data.</text>
</comment>
<dbReference type="SMART" id="SM00635">
    <property type="entry name" value="BID_2"/>
    <property type="match status" value="2"/>
</dbReference>
<feature type="domain" description="BIG2" evidence="1">
    <location>
        <begin position="171"/>
        <end position="246"/>
    </location>
</feature>
<dbReference type="Proteomes" id="UP000321612">
    <property type="component" value="Unassembled WGS sequence"/>
</dbReference>
<accession>A0A5C8GLA5</accession>